<dbReference type="Gene3D" id="3.20.70.20">
    <property type="match status" value="1"/>
</dbReference>
<dbReference type="Proteomes" id="UP000295188">
    <property type="component" value="Unassembled WGS sequence"/>
</dbReference>
<evidence type="ECO:0000256" key="4">
    <source>
        <dbReference type="ARBA" id="ARBA00014409"/>
    </source>
</evidence>
<sequence>MEKWYETEIGKNILKAKYYHVGETDPQLLIDRVASIFSPTIQKSMRQYLEDGSVCPAGRTLYAAGAKGKFKASLSNCYILPSPEDNIESIFKINTEIARIFSYGGGIGVNISNLRPKESIVNNAARTSTGSVSFLKVFDSTGEVISQNGRRGAMMVGLNCDHPDIYEFLHMKQDNERLASMNISILFKDDFMQAVLNDTEYELKFDVKSTGEKIRKRIKAASFFDEYCRTQWDWGDPGALFVDRLNDYTLLSGYDDYKIEITNPCGEFGGNAYNSCNLMSINLYNFIDEKFSETPHLNKSAFRSAVNIAVRALDEILDYGYETQPLDANRKCIDDWRSIGLGLFGVADALVAMKLKYGSQQGNFFIAAAMRIMFIEAARTSSRLAREKGTFGRYEWEKTKKSPMLDLLQKEAPDVYKNIKESGLRNGTLLSIAPTGTISLLMGTFSGGCEPLYKISYMRTTHKMEGEKKSFKVYAHSIKDLLDYHHLSYEMDDAEIKRRFPWIIESHDVPYLNRIKLQAAMQKYVDNSISSTVNLRHDASPEDIKNIYITAWQSHCKGITVFRDGCKRGNILDVSSKKDKSTVKYDSIRPIKRDDIKRLDGCTLIRHTACVDKLYITINKTPDGKVFEVFTNASGHGCTSNIATITRLTSLALRSGISVKQIIKQLSVSKCAGCQTLIRRGRHDISLSCGTAIASALAEIYNETQENADQKYTTNIEDATINRKCPECNHYTLKPEGNCVTCTYCGWSKCE</sequence>
<keyword evidence="5 13" id="KW-0846">Cobalamin</keyword>
<dbReference type="InterPro" id="IPR050862">
    <property type="entry name" value="RdRp_reductase_class-2"/>
</dbReference>
<evidence type="ECO:0000259" key="15">
    <source>
        <dbReference type="Pfam" id="PF12637"/>
    </source>
</evidence>
<evidence type="ECO:0000256" key="6">
    <source>
        <dbReference type="ARBA" id="ARBA00022634"/>
    </source>
</evidence>
<accession>A0A4V2US94</accession>
<dbReference type="GO" id="GO:0004748">
    <property type="term" value="F:ribonucleoside-diphosphate reductase activity, thioredoxin disulfide as acceptor"/>
    <property type="evidence" value="ECO:0007669"/>
    <property type="project" value="UniProtKB-EC"/>
</dbReference>
<evidence type="ECO:0000256" key="11">
    <source>
        <dbReference type="ARBA" id="ARBA00025437"/>
    </source>
</evidence>
<evidence type="ECO:0000256" key="10">
    <source>
        <dbReference type="ARBA" id="ARBA00023285"/>
    </source>
</evidence>
<evidence type="ECO:0000259" key="14">
    <source>
        <dbReference type="Pfam" id="PF02867"/>
    </source>
</evidence>
<dbReference type="SUPFAM" id="SSF51998">
    <property type="entry name" value="PFL-like glycyl radical enzymes"/>
    <property type="match status" value="1"/>
</dbReference>
<evidence type="ECO:0000313" key="16">
    <source>
        <dbReference type="EMBL" id="TCS80562.1"/>
    </source>
</evidence>
<dbReference type="NCBIfam" id="TIGR02504">
    <property type="entry name" value="NrdJ_Z"/>
    <property type="match status" value="1"/>
</dbReference>
<dbReference type="RefSeq" id="WP_132548128.1">
    <property type="nucleotide sequence ID" value="NZ_SMAA01000004.1"/>
</dbReference>
<dbReference type="GO" id="GO:0000166">
    <property type="term" value="F:nucleotide binding"/>
    <property type="evidence" value="ECO:0007669"/>
    <property type="project" value="UniProtKB-KW"/>
</dbReference>
<dbReference type="EC" id="1.17.4.1" evidence="3 13"/>
<evidence type="ECO:0000256" key="8">
    <source>
        <dbReference type="ARBA" id="ARBA00023002"/>
    </source>
</evidence>
<evidence type="ECO:0000313" key="17">
    <source>
        <dbReference type="Proteomes" id="UP000295188"/>
    </source>
</evidence>
<evidence type="ECO:0000256" key="7">
    <source>
        <dbReference type="ARBA" id="ARBA00022741"/>
    </source>
</evidence>
<evidence type="ECO:0000256" key="2">
    <source>
        <dbReference type="ARBA" id="ARBA00007405"/>
    </source>
</evidence>
<name>A0A4V2US94_9FIRM</name>
<evidence type="ECO:0000256" key="13">
    <source>
        <dbReference type="RuleBase" id="RU364064"/>
    </source>
</evidence>
<keyword evidence="7 13" id="KW-0547">Nucleotide-binding</keyword>
<evidence type="ECO:0000256" key="12">
    <source>
        <dbReference type="ARBA" id="ARBA00047754"/>
    </source>
</evidence>
<dbReference type="EMBL" id="SMAA01000004">
    <property type="protein sequence ID" value="TCS80562.1"/>
    <property type="molecule type" value="Genomic_DNA"/>
</dbReference>
<protein>
    <recommendedName>
        <fullName evidence="4 13">Vitamin B12-dependent ribonucleotide reductase</fullName>
        <ecNumber evidence="3 13">1.17.4.1</ecNumber>
    </recommendedName>
</protein>
<evidence type="ECO:0000256" key="3">
    <source>
        <dbReference type="ARBA" id="ARBA00012274"/>
    </source>
</evidence>
<dbReference type="GO" id="GO:0071897">
    <property type="term" value="P:DNA biosynthetic process"/>
    <property type="evidence" value="ECO:0007669"/>
    <property type="project" value="UniProtKB-KW"/>
</dbReference>
<comment type="caution">
    <text evidence="16">The sequence shown here is derived from an EMBL/GenBank/DDBJ whole genome shotgun (WGS) entry which is preliminary data.</text>
</comment>
<dbReference type="InterPro" id="IPR013344">
    <property type="entry name" value="RNR_NrdJ/NrdZ"/>
</dbReference>
<dbReference type="InterPro" id="IPR000788">
    <property type="entry name" value="RNR_lg_C"/>
</dbReference>
<keyword evidence="8 13" id="KW-0560">Oxidoreductase</keyword>
<dbReference type="GO" id="GO:0031419">
    <property type="term" value="F:cobalamin binding"/>
    <property type="evidence" value="ECO:0007669"/>
    <property type="project" value="UniProtKB-KW"/>
</dbReference>
<dbReference type="OrthoDB" id="9762933at2"/>
<proteinExistence type="inferred from homology"/>
<evidence type="ECO:0000256" key="1">
    <source>
        <dbReference type="ARBA" id="ARBA00001922"/>
    </source>
</evidence>
<feature type="domain" description="Ribonucleotide reductase large subunit C-terminal" evidence="14">
    <location>
        <begin position="75"/>
        <end position="561"/>
    </location>
</feature>
<keyword evidence="10 13" id="KW-0170">Cobalt</keyword>
<organism evidence="16 17">
    <name type="scientific">Pectinatus cerevisiiphilus</name>
    <dbReference type="NCBI Taxonomy" id="86956"/>
    <lineage>
        <taxon>Bacteria</taxon>
        <taxon>Bacillati</taxon>
        <taxon>Bacillota</taxon>
        <taxon>Negativicutes</taxon>
        <taxon>Selenomonadales</taxon>
        <taxon>Selenomonadaceae</taxon>
        <taxon>Pectinatus</taxon>
    </lineage>
</organism>
<reference evidence="16 17" key="1">
    <citation type="submission" date="2019-03" db="EMBL/GenBank/DDBJ databases">
        <title>Genomic Encyclopedia of Type Strains, Phase IV (KMG-IV): sequencing the most valuable type-strain genomes for metagenomic binning, comparative biology and taxonomic classification.</title>
        <authorList>
            <person name="Goeker M."/>
        </authorList>
    </citation>
    <scope>NUCLEOTIDE SEQUENCE [LARGE SCALE GENOMIC DNA]</scope>
    <source>
        <strain evidence="16 17">DSM 20467</strain>
    </source>
</reference>
<gene>
    <name evidence="16" type="ORF">EDC37_104165</name>
</gene>
<feature type="domain" description="TSCPD" evidence="15">
    <location>
        <begin position="607"/>
        <end position="700"/>
    </location>
</feature>
<dbReference type="Pfam" id="PF12637">
    <property type="entry name" value="TSCPD"/>
    <property type="match status" value="1"/>
</dbReference>
<dbReference type="PANTHER" id="PTHR43371">
    <property type="entry name" value="VITAMIN B12-DEPENDENT RIBONUCLEOTIDE REDUCTASE"/>
    <property type="match status" value="1"/>
</dbReference>
<dbReference type="PRINTS" id="PR01183">
    <property type="entry name" value="RIBORDTASEM1"/>
</dbReference>
<keyword evidence="6 13" id="KW-0237">DNA synthesis</keyword>
<evidence type="ECO:0000256" key="5">
    <source>
        <dbReference type="ARBA" id="ARBA00022628"/>
    </source>
</evidence>
<comment type="cofactor">
    <cofactor evidence="1 13">
        <name>adenosylcob(III)alamin</name>
        <dbReference type="ChEBI" id="CHEBI:18408"/>
    </cofactor>
</comment>
<keyword evidence="17" id="KW-1185">Reference proteome</keyword>
<dbReference type="Pfam" id="PF02867">
    <property type="entry name" value="Ribonuc_red_lgC"/>
    <property type="match status" value="1"/>
</dbReference>
<comment type="function">
    <text evidence="11 13">Catalyzes the reduction of ribonucleotides to deoxyribonucleotides. May function to provide a pool of deoxyribonucleotide precursors for DNA repair during oxygen limitation and/or for immediate growth after restoration of oxygen.</text>
</comment>
<comment type="similarity">
    <text evidence="2 13">Belongs to the ribonucleoside diphosphate reductase class-2 family.</text>
</comment>
<comment type="catalytic activity">
    <reaction evidence="12 13">
        <text>a 2'-deoxyribonucleoside 5'-diphosphate + [thioredoxin]-disulfide + H2O = a ribonucleoside 5'-diphosphate + [thioredoxin]-dithiol</text>
        <dbReference type="Rhea" id="RHEA:23252"/>
        <dbReference type="Rhea" id="RHEA-COMP:10698"/>
        <dbReference type="Rhea" id="RHEA-COMP:10700"/>
        <dbReference type="ChEBI" id="CHEBI:15377"/>
        <dbReference type="ChEBI" id="CHEBI:29950"/>
        <dbReference type="ChEBI" id="CHEBI:50058"/>
        <dbReference type="ChEBI" id="CHEBI:57930"/>
        <dbReference type="ChEBI" id="CHEBI:73316"/>
        <dbReference type="EC" id="1.17.4.1"/>
    </reaction>
</comment>
<dbReference type="PANTHER" id="PTHR43371:SF1">
    <property type="entry name" value="RIBONUCLEOSIDE-DIPHOSPHATE REDUCTASE"/>
    <property type="match status" value="1"/>
</dbReference>
<dbReference type="InterPro" id="IPR024434">
    <property type="entry name" value="TSCPD_dom"/>
</dbReference>
<keyword evidence="9" id="KW-1015">Disulfide bond</keyword>
<dbReference type="CDD" id="cd02888">
    <property type="entry name" value="RNR_II_dimer"/>
    <property type="match status" value="1"/>
</dbReference>
<dbReference type="AlphaFoldDB" id="A0A4V2US94"/>
<evidence type="ECO:0000256" key="9">
    <source>
        <dbReference type="ARBA" id="ARBA00023157"/>
    </source>
</evidence>